<keyword evidence="2" id="KW-0472">Membrane</keyword>
<sequence>MPPDRTSIFDRSPDPARPKRFDRNIPQQAAVETRDLRDREVTMQVGAFIAAPVLGIVLVLRPEAYDLAATAVCMLLAATRRSHLRYRRIRTA</sequence>
<evidence type="ECO:0000256" key="1">
    <source>
        <dbReference type="SAM" id="MobiDB-lite"/>
    </source>
</evidence>
<name>A0ABU0P358_STRRH</name>
<dbReference type="RefSeq" id="WP_307167907.1">
    <property type="nucleotide sequence ID" value="NZ_JAUSWV010000003.1"/>
</dbReference>
<gene>
    <name evidence="3" type="ORF">QF030_008099</name>
</gene>
<feature type="region of interest" description="Disordered" evidence="1">
    <location>
        <begin position="1"/>
        <end position="23"/>
    </location>
</feature>
<dbReference type="EMBL" id="JAUSWV010000003">
    <property type="protein sequence ID" value="MDQ0585831.1"/>
    <property type="molecule type" value="Genomic_DNA"/>
</dbReference>
<reference evidence="3 4" key="1">
    <citation type="submission" date="2023-07" db="EMBL/GenBank/DDBJ databases">
        <title>Comparative genomics of wheat-associated soil bacteria to identify genetic determinants of phenazine resistance.</title>
        <authorList>
            <person name="Mouncey N."/>
        </authorList>
    </citation>
    <scope>NUCLEOTIDE SEQUENCE [LARGE SCALE GENOMIC DNA]</scope>
    <source>
        <strain evidence="3 4">B2I6</strain>
    </source>
</reference>
<dbReference type="Proteomes" id="UP001230654">
    <property type="component" value="Unassembled WGS sequence"/>
</dbReference>
<protein>
    <submittedName>
        <fullName evidence="3">Uncharacterized protein</fullName>
    </submittedName>
</protein>
<keyword evidence="2" id="KW-0812">Transmembrane</keyword>
<evidence type="ECO:0000313" key="3">
    <source>
        <dbReference type="EMBL" id="MDQ0585831.1"/>
    </source>
</evidence>
<accession>A0ABU0P358</accession>
<feature type="transmembrane region" description="Helical" evidence="2">
    <location>
        <begin position="41"/>
        <end position="58"/>
    </location>
</feature>
<keyword evidence="4" id="KW-1185">Reference proteome</keyword>
<organism evidence="3 4">
    <name type="scientific">Streptomyces rishiriensis</name>
    <dbReference type="NCBI Taxonomy" id="68264"/>
    <lineage>
        <taxon>Bacteria</taxon>
        <taxon>Bacillati</taxon>
        <taxon>Actinomycetota</taxon>
        <taxon>Actinomycetes</taxon>
        <taxon>Kitasatosporales</taxon>
        <taxon>Streptomycetaceae</taxon>
        <taxon>Streptomyces</taxon>
    </lineage>
</organism>
<keyword evidence="2" id="KW-1133">Transmembrane helix</keyword>
<proteinExistence type="predicted"/>
<comment type="caution">
    <text evidence="3">The sequence shown here is derived from an EMBL/GenBank/DDBJ whole genome shotgun (WGS) entry which is preliminary data.</text>
</comment>
<evidence type="ECO:0000256" key="2">
    <source>
        <dbReference type="SAM" id="Phobius"/>
    </source>
</evidence>
<feature type="compositionally biased region" description="Basic and acidic residues" evidence="1">
    <location>
        <begin position="7"/>
        <end position="23"/>
    </location>
</feature>
<evidence type="ECO:0000313" key="4">
    <source>
        <dbReference type="Proteomes" id="UP001230654"/>
    </source>
</evidence>